<feature type="compositionally biased region" description="Basic residues" evidence="4">
    <location>
        <begin position="1"/>
        <end position="11"/>
    </location>
</feature>
<dbReference type="EMBL" id="BSXT01001790">
    <property type="protein sequence ID" value="GMF45143.1"/>
    <property type="molecule type" value="Genomic_DNA"/>
</dbReference>
<dbReference type="GO" id="GO:0030686">
    <property type="term" value="C:90S preribosome"/>
    <property type="evidence" value="ECO:0007669"/>
    <property type="project" value="InterPro"/>
</dbReference>
<evidence type="ECO:0000256" key="3">
    <source>
        <dbReference type="ARBA" id="ARBA00023242"/>
    </source>
</evidence>
<dbReference type="Proteomes" id="UP001165121">
    <property type="component" value="Unassembled WGS sequence"/>
</dbReference>
<feature type="region of interest" description="Disordered" evidence="4">
    <location>
        <begin position="115"/>
        <end position="137"/>
    </location>
</feature>
<feature type="region of interest" description="Disordered" evidence="4">
    <location>
        <begin position="1"/>
        <end position="75"/>
    </location>
</feature>
<dbReference type="Pfam" id="PF15341">
    <property type="entry name" value="SLX9"/>
    <property type="match status" value="1"/>
</dbReference>
<accession>A0A9W6XRC1</accession>
<protein>
    <submittedName>
        <fullName evidence="5">Unnamed protein product</fullName>
    </submittedName>
</protein>
<evidence type="ECO:0000256" key="4">
    <source>
        <dbReference type="SAM" id="MobiDB-lite"/>
    </source>
</evidence>
<comment type="caution">
    <text evidence="5">The sequence shown here is derived from an EMBL/GenBank/DDBJ whole genome shotgun (WGS) entry which is preliminary data.</text>
</comment>
<dbReference type="InterPro" id="IPR028160">
    <property type="entry name" value="Slx9-like"/>
</dbReference>
<organism evidence="5 6">
    <name type="scientific">Phytophthora fragariaefolia</name>
    <dbReference type="NCBI Taxonomy" id="1490495"/>
    <lineage>
        <taxon>Eukaryota</taxon>
        <taxon>Sar</taxon>
        <taxon>Stramenopiles</taxon>
        <taxon>Oomycota</taxon>
        <taxon>Peronosporomycetes</taxon>
        <taxon>Peronosporales</taxon>
        <taxon>Peronosporaceae</taxon>
        <taxon>Phytophthora</taxon>
    </lineage>
</organism>
<name>A0A9W6XRC1_9STRA</name>
<sequence>MARQQRKKTRAHGVAARPKAASGSAQEAPDALGAAAVAATFGTEPTDPEPPQQDEEDEEHAQSLSRGQRKRLKRRAAFLRKMGLVAKAQQDQQAQAQQRESGAFAGLEALQSSLLLQEDAPQQGRAPKRKALSGRQRQKLAVRELGQLKAVQTHAGFQSDPFAAIQAHLQNTVVQANHELLKKTEAAASKRAAHKMDVEA</sequence>
<feature type="compositionally biased region" description="Low complexity" evidence="4">
    <location>
        <begin position="28"/>
        <end position="45"/>
    </location>
</feature>
<dbReference type="PANTHER" id="PTHR31109:SF2">
    <property type="entry name" value="RIBOSOME BIOGENESIS PROTEIN SLX9 HOMOLOG"/>
    <property type="match status" value="1"/>
</dbReference>
<evidence type="ECO:0000256" key="1">
    <source>
        <dbReference type="ARBA" id="ARBA00004604"/>
    </source>
</evidence>
<evidence type="ECO:0000256" key="2">
    <source>
        <dbReference type="ARBA" id="ARBA00011022"/>
    </source>
</evidence>
<reference evidence="5" key="1">
    <citation type="submission" date="2023-04" db="EMBL/GenBank/DDBJ databases">
        <title>Phytophthora fragariaefolia NBRC 109709.</title>
        <authorList>
            <person name="Ichikawa N."/>
            <person name="Sato H."/>
            <person name="Tonouchi N."/>
        </authorList>
    </citation>
    <scope>NUCLEOTIDE SEQUENCE</scope>
    <source>
        <strain evidence="5">NBRC 109709</strain>
    </source>
</reference>
<dbReference type="OrthoDB" id="18703at2759"/>
<evidence type="ECO:0000313" key="6">
    <source>
        <dbReference type="Proteomes" id="UP001165121"/>
    </source>
</evidence>
<dbReference type="GO" id="GO:0030688">
    <property type="term" value="C:preribosome, small subunit precursor"/>
    <property type="evidence" value="ECO:0007669"/>
    <property type="project" value="InterPro"/>
</dbReference>
<evidence type="ECO:0000313" key="5">
    <source>
        <dbReference type="EMBL" id="GMF45143.1"/>
    </source>
</evidence>
<gene>
    <name evidence="5" type="ORF">Pfra01_001602500</name>
</gene>
<dbReference type="AlphaFoldDB" id="A0A9W6XRC1"/>
<comment type="similarity">
    <text evidence="2">Belongs to the SLX9 family.</text>
</comment>
<dbReference type="GO" id="GO:0005730">
    <property type="term" value="C:nucleolus"/>
    <property type="evidence" value="ECO:0007669"/>
    <property type="project" value="UniProtKB-SubCell"/>
</dbReference>
<proteinExistence type="inferred from homology"/>
<dbReference type="GO" id="GO:0000462">
    <property type="term" value="P:maturation of SSU-rRNA from tricistronic rRNA transcript (SSU-rRNA, 5.8S rRNA, LSU-rRNA)"/>
    <property type="evidence" value="ECO:0007669"/>
    <property type="project" value="InterPro"/>
</dbReference>
<keyword evidence="3" id="KW-0539">Nucleus</keyword>
<keyword evidence="6" id="KW-1185">Reference proteome</keyword>
<dbReference type="PANTHER" id="PTHR31109">
    <property type="entry name" value="PROTEIN FAM207A"/>
    <property type="match status" value="1"/>
</dbReference>
<feature type="compositionally biased region" description="Basic residues" evidence="4">
    <location>
        <begin position="126"/>
        <end position="137"/>
    </location>
</feature>
<comment type="subcellular location">
    <subcellularLocation>
        <location evidence="1">Nucleus</location>
        <location evidence="1">Nucleolus</location>
    </subcellularLocation>
</comment>